<comment type="catalytic activity">
    <reaction evidence="11">
        <text>beta-nicotinamide D-ribonucleotide + ATP + H(+) = diphosphate + NAD(+)</text>
        <dbReference type="Rhea" id="RHEA:21360"/>
        <dbReference type="ChEBI" id="CHEBI:14649"/>
        <dbReference type="ChEBI" id="CHEBI:15378"/>
        <dbReference type="ChEBI" id="CHEBI:30616"/>
        <dbReference type="ChEBI" id="CHEBI:33019"/>
        <dbReference type="ChEBI" id="CHEBI:57540"/>
        <dbReference type="EC" id="2.7.7.1"/>
    </reaction>
    <physiologicalReaction direction="left-to-right" evidence="11">
        <dbReference type="Rhea" id="RHEA:21361"/>
    </physiologicalReaction>
    <physiologicalReaction direction="right-to-left" evidence="11">
        <dbReference type="Rhea" id="RHEA:21362"/>
    </physiologicalReaction>
</comment>
<accession>A0A8C5B5Q2</accession>
<keyword evidence="6 12" id="KW-0548">Nucleotidyltransferase</keyword>
<evidence type="ECO:0000256" key="2">
    <source>
        <dbReference type="ARBA" id="ARBA00005019"/>
    </source>
</evidence>
<dbReference type="PANTHER" id="PTHR12039:SF7">
    <property type="entry name" value="NICOTINAMIDE_NICOTINIC ACID MONONUCLEOTIDE ADENYLYLTRANSFERASE 3"/>
    <property type="match status" value="1"/>
</dbReference>
<dbReference type="Pfam" id="PF01467">
    <property type="entry name" value="CTP_transf_like"/>
    <property type="match status" value="1"/>
</dbReference>
<comment type="catalytic activity">
    <reaction evidence="10">
        <text>nicotinate beta-D-ribonucleotide + ATP + H(+) = deamido-NAD(+) + diphosphate</text>
        <dbReference type="Rhea" id="RHEA:22860"/>
        <dbReference type="ChEBI" id="CHEBI:15378"/>
        <dbReference type="ChEBI" id="CHEBI:30616"/>
        <dbReference type="ChEBI" id="CHEBI:33019"/>
        <dbReference type="ChEBI" id="CHEBI:57502"/>
        <dbReference type="ChEBI" id="CHEBI:58437"/>
        <dbReference type="EC" id="2.7.7.18"/>
    </reaction>
    <physiologicalReaction direction="left-to-right" evidence="10">
        <dbReference type="Rhea" id="RHEA:22861"/>
    </physiologicalReaction>
    <physiologicalReaction direction="right-to-left" evidence="10">
        <dbReference type="Rhea" id="RHEA:22862"/>
    </physiologicalReaction>
</comment>
<evidence type="ECO:0000256" key="6">
    <source>
        <dbReference type="ARBA" id="ARBA00022695"/>
    </source>
</evidence>
<keyword evidence="7 12" id="KW-0547">Nucleotide-binding</keyword>
<dbReference type="Proteomes" id="UP000694546">
    <property type="component" value="Chromosome 8"/>
</dbReference>
<protein>
    <recommendedName>
        <fullName evidence="12">Nicotinamide-nucleotide adenylyltransferase</fullName>
        <ecNumber evidence="12">2.7.7.1</ecNumber>
        <ecNumber evidence="12">2.7.7.18</ecNumber>
    </recommendedName>
</protein>
<evidence type="ECO:0000256" key="5">
    <source>
        <dbReference type="ARBA" id="ARBA00022679"/>
    </source>
</evidence>
<evidence type="ECO:0000313" key="15">
    <source>
        <dbReference type="Ensembl" id="ENSGMOP00000041809.1"/>
    </source>
</evidence>
<feature type="region of interest" description="Disordered" evidence="13">
    <location>
        <begin position="230"/>
        <end position="256"/>
    </location>
</feature>
<dbReference type="GO" id="GO:0009435">
    <property type="term" value="P:NAD+ biosynthetic process"/>
    <property type="evidence" value="ECO:0007669"/>
    <property type="project" value="UniProtKB-UniPathway"/>
</dbReference>
<dbReference type="InterPro" id="IPR045094">
    <property type="entry name" value="NMNAT_euk"/>
</dbReference>
<evidence type="ECO:0000256" key="9">
    <source>
        <dbReference type="ARBA" id="ARBA00023027"/>
    </source>
</evidence>
<dbReference type="GO" id="GO:0004515">
    <property type="term" value="F:nicotinate-nucleotide adenylyltransferase activity"/>
    <property type="evidence" value="ECO:0007669"/>
    <property type="project" value="UniProtKB-EC"/>
</dbReference>
<dbReference type="CDD" id="cd09286">
    <property type="entry name" value="NMNAT_Eukarya"/>
    <property type="match status" value="1"/>
</dbReference>
<keyword evidence="5 12" id="KW-0808">Transferase</keyword>
<dbReference type="EC" id="2.7.7.18" evidence="12"/>
<dbReference type="Ensembl" id="ENSGMOT00000051584.1">
    <property type="protein sequence ID" value="ENSGMOP00000041809.1"/>
    <property type="gene ID" value="ENSGMOG00000007890.2"/>
</dbReference>
<dbReference type="InterPro" id="IPR004821">
    <property type="entry name" value="Cyt_trans-like"/>
</dbReference>
<keyword evidence="9 12" id="KW-0520">NAD</keyword>
<comment type="pathway">
    <text evidence="1 12">Cofactor biosynthesis; NAD(+) biosynthesis; NAD(+) from nicotinamide D-ribonucleotide: step 1/1.</text>
</comment>
<evidence type="ECO:0000256" key="11">
    <source>
        <dbReference type="ARBA" id="ARBA00048969"/>
    </source>
</evidence>
<dbReference type="EC" id="2.7.7.1" evidence="12"/>
<evidence type="ECO:0000313" key="16">
    <source>
        <dbReference type="Proteomes" id="UP000694546"/>
    </source>
</evidence>
<evidence type="ECO:0000256" key="13">
    <source>
        <dbReference type="SAM" id="MobiDB-lite"/>
    </source>
</evidence>
<dbReference type="OMA" id="FIVERPA"/>
<evidence type="ECO:0000256" key="3">
    <source>
        <dbReference type="ARBA" id="ARBA00007064"/>
    </source>
</evidence>
<reference evidence="15" key="1">
    <citation type="submission" date="2025-08" db="UniProtKB">
        <authorList>
            <consortium name="Ensembl"/>
        </authorList>
    </citation>
    <scope>IDENTIFICATION</scope>
</reference>
<organism evidence="15 16">
    <name type="scientific">Gadus morhua</name>
    <name type="common">Atlantic cod</name>
    <dbReference type="NCBI Taxonomy" id="8049"/>
    <lineage>
        <taxon>Eukaryota</taxon>
        <taxon>Metazoa</taxon>
        <taxon>Chordata</taxon>
        <taxon>Craniata</taxon>
        <taxon>Vertebrata</taxon>
        <taxon>Euteleostomi</taxon>
        <taxon>Actinopterygii</taxon>
        <taxon>Neopterygii</taxon>
        <taxon>Teleostei</taxon>
        <taxon>Neoteleostei</taxon>
        <taxon>Acanthomorphata</taxon>
        <taxon>Zeiogadaria</taxon>
        <taxon>Gadariae</taxon>
        <taxon>Gadiformes</taxon>
        <taxon>Gadoidei</taxon>
        <taxon>Gadidae</taxon>
        <taxon>Gadus</taxon>
    </lineage>
</organism>
<gene>
    <name evidence="15" type="primary">NMNAT3</name>
</gene>
<reference evidence="15" key="2">
    <citation type="submission" date="2025-09" db="UniProtKB">
        <authorList>
            <consortium name="Ensembl"/>
        </authorList>
    </citation>
    <scope>IDENTIFICATION</scope>
</reference>
<evidence type="ECO:0000256" key="4">
    <source>
        <dbReference type="ARBA" id="ARBA00022642"/>
    </source>
</evidence>
<dbReference type="InterPro" id="IPR051182">
    <property type="entry name" value="Euk_NMN_adenylyltrnsfrase"/>
</dbReference>
<dbReference type="UniPathway" id="UPA00253">
    <property type="reaction ID" value="UER00332"/>
</dbReference>
<keyword evidence="8 12" id="KW-0067">ATP-binding</keyword>
<dbReference type="GeneTree" id="ENSGT00950000183179"/>
<proteinExistence type="inferred from homology"/>
<evidence type="ECO:0000256" key="1">
    <source>
        <dbReference type="ARBA" id="ARBA00004658"/>
    </source>
</evidence>
<keyword evidence="16" id="KW-1185">Reference proteome</keyword>
<dbReference type="SUPFAM" id="SSF52374">
    <property type="entry name" value="Nucleotidylyl transferase"/>
    <property type="match status" value="1"/>
</dbReference>
<dbReference type="GO" id="GO:0005739">
    <property type="term" value="C:mitochondrion"/>
    <property type="evidence" value="ECO:0007669"/>
    <property type="project" value="TreeGrafter"/>
</dbReference>
<evidence type="ECO:0000256" key="12">
    <source>
        <dbReference type="RuleBase" id="RU362021"/>
    </source>
</evidence>
<name>A0A8C5B5Q2_GADMO</name>
<sequence>MAAGRIPLVLLACGSFNPITNQHMRLFELARDHMHSTGNYQVVKGIVSPVSDGYGKQGLVSAEHRNAMAKLALQTSDWITIDEWESDQPDWTETVVTMRCGTIRSNNCVTHLNERRSGPSPQLKLLCGADFLEGFRVPGMWRPEDLEELAGAYGLVCVSRGGLQPERAAHESDALWRHRRNVFLVREWVHNEASATEVRRALRRGLSAKYLLPDDVIDYIGRHALYTDASESKNQGTPLRPLAKQYQPGGTGGSLA</sequence>
<keyword evidence="4 12" id="KW-0662">Pyridine nucleotide biosynthesis</keyword>
<dbReference type="AlphaFoldDB" id="A0A8C5B5Q2"/>
<dbReference type="NCBIfam" id="TIGR00482">
    <property type="entry name" value="nicotinate (nicotinamide) nucleotide adenylyltransferase"/>
    <property type="match status" value="1"/>
</dbReference>
<evidence type="ECO:0000256" key="10">
    <source>
        <dbReference type="ARBA" id="ARBA00048514"/>
    </source>
</evidence>
<evidence type="ECO:0000259" key="14">
    <source>
        <dbReference type="Pfam" id="PF01467"/>
    </source>
</evidence>
<dbReference type="GO" id="GO:0000309">
    <property type="term" value="F:nicotinamide-nucleotide adenylyltransferase activity"/>
    <property type="evidence" value="ECO:0007669"/>
    <property type="project" value="UniProtKB-EC"/>
</dbReference>
<dbReference type="InterPro" id="IPR014729">
    <property type="entry name" value="Rossmann-like_a/b/a_fold"/>
</dbReference>
<evidence type="ECO:0000256" key="7">
    <source>
        <dbReference type="ARBA" id="ARBA00022741"/>
    </source>
</evidence>
<dbReference type="InterPro" id="IPR005248">
    <property type="entry name" value="NadD/NMNAT"/>
</dbReference>
<dbReference type="Gene3D" id="3.40.50.620">
    <property type="entry name" value="HUPs"/>
    <property type="match status" value="1"/>
</dbReference>
<feature type="domain" description="Cytidyltransferase-like" evidence="14">
    <location>
        <begin position="11"/>
        <end position="200"/>
    </location>
</feature>
<comment type="pathway">
    <text evidence="2">Cofactor biosynthesis; NAD(+) biosynthesis; deamido-NAD(+) from nicotinate D-ribonucleotide: step 1/1.</text>
</comment>
<comment type="similarity">
    <text evidence="3 12">Belongs to the eukaryotic NMN adenylyltransferase family.</text>
</comment>
<dbReference type="PANTHER" id="PTHR12039">
    <property type="entry name" value="NICOTINAMIDE MONONUCLEOTIDE ADENYLYLTRANSFERASE"/>
    <property type="match status" value="1"/>
</dbReference>
<evidence type="ECO:0000256" key="8">
    <source>
        <dbReference type="ARBA" id="ARBA00022840"/>
    </source>
</evidence>
<dbReference type="GO" id="GO:0005524">
    <property type="term" value="F:ATP binding"/>
    <property type="evidence" value="ECO:0007669"/>
    <property type="project" value="UniProtKB-KW"/>
</dbReference>